<dbReference type="Proteomes" id="UP001575652">
    <property type="component" value="Unassembled WGS sequence"/>
</dbReference>
<dbReference type="InterPro" id="IPR048647">
    <property type="entry name" value="RlmA_N"/>
</dbReference>
<dbReference type="SUPFAM" id="SSF53335">
    <property type="entry name" value="S-adenosyl-L-methionine-dependent methyltransferases"/>
    <property type="match status" value="1"/>
</dbReference>
<organism evidence="2 3">
    <name type="scientific">Arthrobacter halodurans</name>
    <dbReference type="NCBI Taxonomy" id="516699"/>
    <lineage>
        <taxon>Bacteria</taxon>
        <taxon>Bacillati</taxon>
        <taxon>Actinomycetota</taxon>
        <taxon>Actinomycetes</taxon>
        <taxon>Micrococcales</taxon>
        <taxon>Micrococcaceae</taxon>
        <taxon>Arthrobacter</taxon>
    </lineage>
</organism>
<accession>A0ABV4UKW6</accession>
<keyword evidence="3" id="KW-1185">Reference proteome</keyword>
<dbReference type="InterPro" id="IPR016718">
    <property type="entry name" value="rRNA_m1G-MeTrfase_A_prd"/>
</dbReference>
<name>A0ABV4UKW6_9MICC</name>
<dbReference type="Gene3D" id="3.40.50.150">
    <property type="entry name" value="Vaccinia Virus protein VP39"/>
    <property type="match status" value="1"/>
</dbReference>
<comment type="caution">
    <text evidence="2">The sequence shown here is derived from an EMBL/GenBank/DDBJ whole genome shotgun (WGS) entry which is preliminary data.</text>
</comment>
<keyword evidence="2" id="KW-0489">Methyltransferase</keyword>
<dbReference type="PIRSF" id="PIRSF018249">
    <property type="entry name" value="MyrA_prd"/>
    <property type="match status" value="1"/>
</dbReference>
<evidence type="ECO:0000313" key="3">
    <source>
        <dbReference type="Proteomes" id="UP001575652"/>
    </source>
</evidence>
<reference evidence="2 3" key="1">
    <citation type="submission" date="2024-09" db="EMBL/GenBank/DDBJ databases">
        <authorList>
            <person name="Salinas-Garcia M.A."/>
            <person name="Prieme A."/>
        </authorList>
    </citation>
    <scope>NUCLEOTIDE SEQUENCE [LARGE SCALE GENOMIC DNA]</scope>
    <source>
        <strain evidence="2 3">DSM 21081</strain>
    </source>
</reference>
<dbReference type="EMBL" id="JBHDLJ010000004">
    <property type="protein sequence ID" value="MFB0834285.1"/>
    <property type="molecule type" value="Genomic_DNA"/>
</dbReference>
<keyword evidence="2" id="KW-0808">Transferase</keyword>
<gene>
    <name evidence="2" type="ORF">ACETWP_06780</name>
</gene>
<dbReference type="Pfam" id="PF21302">
    <property type="entry name" value="Zn_ribbon_RlmA"/>
    <property type="match status" value="1"/>
</dbReference>
<dbReference type="CDD" id="cd02440">
    <property type="entry name" value="AdoMet_MTases"/>
    <property type="match status" value="1"/>
</dbReference>
<protein>
    <submittedName>
        <fullName evidence="2">RNA methyltransferase</fullName>
    </submittedName>
</protein>
<dbReference type="GO" id="GO:0032259">
    <property type="term" value="P:methylation"/>
    <property type="evidence" value="ECO:0007669"/>
    <property type="project" value="UniProtKB-KW"/>
</dbReference>
<feature type="domain" description="23S rRNA (guanine(745)-N(1))-methyltransferase N-terminal" evidence="1">
    <location>
        <begin position="12"/>
        <end position="49"/>
    </location>
</feature>
<dbReference type="RefSeq" id="WP_373971453.1">
    <property type="nucleotide sequence ID" value="NZ_JBHDLJ010000004.1"/>
</dbReference>
<evidence type="ECO:0000313" key="2">
    <source>
        <dbReference type="EMBL" id="MFB0834285.1"/>
    </source>
</evidence>
<proteinExistence type="predicted"/>
<sequence>MTQPPAPRIPLRCPVCAAVLERAGDAGRTLACVAGHRFDAARQGYFNLLVGKGTAFREDTGDMVAARADFLAAGHYAPLADAVAAEAGRGIGARPGNGARVLDAGAGTGYYLERILASLGAATGQPAAAVALDISRHAMRRAAKLPGTTALVWDLWRPLPLDDAGVDVLLNVFAPRNGPEYRRVLAPGGVAVVVTPLPEHLAEASELLGLLAIAPGKEETVAASLGDGFEPLGTREVRAALRLSEADAVRLAVMGPAGHHLDAHALRGRVEAAPPPVAVTAAFRVQTFRRI</sequence>
<evidence type="ECO:0000259" key="1">
    <source>
        <dbReference type="Pfam" id="PF21302"/>
    </source>
</evidence>
<dbReference type="GO" id="GO:0008168">
    <property type="term" value="F:methyltransferase activity"/>
    <property type="evidence" value="ECO:0007669"/>
    <property type="project" value="UniProtKB-KW"/>
</dbReference>
<dbReference type="InterPro" id="IPR029063">
    <property type="entry name" value="SAM-dependent_MTases_sf"/>
</dbReference>